<dbReference type="PANTHER" id="PTHR34117">
    <property type="entry name" value="STYLE CELL-CYCLE INHIBITOR 1"/>
    <property type="match status" value="1"/>
</dbReference>
<dbReference type="InterPro" id="IPR044688">
    <property type="entry name" value="SCI-1-like"/>
</dbReference>
<dbReference type="Proteomes" id="UP000077266">
    <property type="component" value="Unassembled WGS sequence"/>
</dbReference>
<evidence type="ECO:0000313" key="3">
    <source>
        <dbReference type="Proteomes" id="UP000077266"/>
    </source>
</evidence>
<dbReference type="STRING" id="1314781.A0A165I018"/>
<proteinExistence type="predicted"/>
<protein>
    <submittedName>
        <fullName evidence="2">Uncharacterized protein</fullName>
    </submittedName>
</protein>
<organism evidence="2 3">
    <name type="scientific">Exidia glandulosa HHB12029</name>
    <dbReference type="NCBI Taxonomy" id="1314781"/>
    <lineage>
        <taxon>Eukaryota</taxon>
        <taxon>Fungi</taxon>
        <taxon>Dikarya</taxon>
        <taxon>Basidiomycota</taxon>
        <taxon>Agaricomycotina</taxon>
        <taxon>Agaricomycetes</taxon>
        <taxon>Auriculariales</taxon>
        <taxon>Exidiaceae</taxon>
        <taxon>Exidia</taxon>
    </lineage>
</organism>
<keyword evidence="3" id="KW-1185">Reference proteome</keyword>
<dbReference type="AlphaFoldDB" id="A0A165I018"/>
<evidence type="ECO:0000256" key="1">
    <source>
        <dbReference type="SAM" id="MobiDB-lite"/>
    </source>
</evidence>
<dbReference type="InParanoid" id="A0A165I018"/>
<feature type="region of interest" description="Disordered" evidence="1">
    <location>
        <begin position="115"/>
        <end position="217"/>
    </location>
</feature>
<accession>A0A165I018</accession>
<feature type="region of interest" description="Disordered" evidence="1">
    <location>
        <begin position="235"/>
        <end position="258"/>
    </location>
</feature>
<feature type="compositionally biased region" description="Basic and acidic residues" evidence="1">
    <location>
        <begin position="155"/>
        <end position="207"/>
    </location>
</feature>
<feature type="compositionally biased region" description="Polar residues" evidence="1">
    <location>
        <begin position="124"/>
        <end position="143"/>
    </location>
</feature>
<sequence length="279" mass="31915">MPRSQSRSRSRSPELARLPAGAARISESDYFLKASEFRTWLKGEKDRYFDELSSDKARKYFKKFIKAWNRGALPRQLYDGVDPTTVKQTAYKWKFVDREGGKADRDAMQRVRSAVAEETYGPTLPSSSSRRVQGPTLPSSSDLQLAREVSQEEATLERIAGRKRARADERDRVEDMVGPREVGREAIQEKKRAKREADKSFRDAKDDDGGDINADALMGGDSFQAAIARRDAARKRFEEKKGTGRQERDMEGRERRSAILDREKATMDMFKQMAKERFG</sequence>
<reference evidence="2 3" key="1">
    <citation type="journal article" date="2016" name="Mol. Biol. Evol.">
        <title>Comparative Genomics of Early-Diverging Mushroom-Forming Fungi Provides Insights into the Origins of Lignocellulose Decay Capabilities.</title>
        <authorList>
            <person name="Nagy L.G."/>
            <person name="Riley R."/>
            <person name="Tritt A."/>
            <person name="Adam C."/>
            <person name="Daum C."/>
            <person name="Floudas D."/>
            <person name="Sun H."/>
            <person name="Yadav J.S."/>
            <person name="Pangilinan J."/>
            <person name="Larsson K.H."/>
            <person name="Matsuura K."/>
            <person name="Barry K."/>
            <person name="Labutti K."/>
            <person name="Kuo R."/>
            <person name="Ohm R.A."/>
            <person name="Bhattacharya S.S."/>
            <person name="Shirouzu T."/>
            <person name="Yoshinaga Y."/>
            <person name="Martin F.M."/>
            <person name="Grigoriev I.V."/>
            <person name="Hibbett D.S."/>
        </authorList>
    </citation>
    <scope>NUCLEOTIDE SEQUENCE [LARGE SCALE GENOMIC DNA]</scope>
    <source>
        <strain evidence="2 3">HHB12029</strain>
    </source>
</reference>
<evidence type="ECO:0000313" key="2">
    <source>
        <dbReference type="EMBL" id="KZV92703.1"/>
    </source>
</evidence>
<name>A0A165I018_EXIGL</name>
<dbReference type="OrthoDB" id="2139939at2759"/>
<dbReference type="PANTHER" id="PTHR34117:SF1">
    <property type="entry name" value="STYLE CELL-CYCLE INHIBITOR 1"/>
    <property type="match status" value="1"/>
</dbReference>
<dbReference type="EMBL" id="KV426003">
    <property type="protein sequence ID" value="KZV92703.1"/>
    <property type="molecule type" value="Genomic_DNA"/>
</dbReference>
<gene>
    <name evidence="2" type="ORF">EXIGLDRAFT_613989</name>
</gene>